<accession>A0A940NRJ0</accession>
<keyword evidence="1" id="KW-1133">Transmembrane helix</keyword>
<comment type="caution">
    <text evidence="2">The sequence shown here is derived from an EMBL/GenBank/DDBJ whole genome shotgun (WGS) entry which is preliminary data.</text>
</comment>
<dbReference type="Proteomes" id="UP000682134">
    <property type="component" value="Unassembled WGS sequence"/>
</dbReference>
<keyword evidence="3" id="KW-1185">Reference proteome</keyword>
<dbReference type="RefSeq" id="WP_209406809.1">
    <property type="nucleotide sequence ID" value="NZ_JAGIYQ010000011.1"/>
</dbReference>
<dbReference type="PANTHER" id="PTHR34351:SF2">
    <property type="entry name" value="DUF58 DOMAIN-CONTAINING PROTEIN"/>
    <property type="match status" value="1"/>
</dbReference>
<reference evidence="2" key="1">
    <citation type="submission" date="2021-04" db="EMBL/GenBank/DDBJ databases">
        <title>Genome seq and assembly of Bacillus sp.</title>
        <authorList>
            <person name="Chhetri G."/>
        </authorList>
    </citation>
    <scope>NUCLEOTIDE SEQUENCE</scope>
    <source>
        <strain evidence="2">RG28</strain>
    </source>
</reference>
<dbReference type="AlphaFoldDB" id="A0A940NRJ0"/>
<proteinExistence type="predicted"/>
<keyword evidence="1" id="KW-0472">Membrane</keyword>
<evidence type="ECO:0000256" key="1">
    <source>
        <dbReference type="SAM" id="Phobius"/>
    </source>
</evidence>
<evidence type="ECO:0000313" key="2">
    <source>
        <dbReference type="EMBL" id="MBP0726465.1"/>
    </source>
</evidence>
<feature type="transmembrane region" description="Helical" evidence="1">
    <location>
        <begin position="21"/>
        <end position="45"/>
    </location>
</feature>
<gene>
    <name evidence="2" type="ORF">J5Y03_14990</name>
</gene>
<organism evidence="2 3">
    <name type="scientific">Gottfriedia endophytica</name>
    <dbReference type="NCBI Taxonomy" id="2820819"/>
    <lineage>
        <taxon>Bacteria</taxon>
        <taxon>Bacillati</taxon>
        <taxon>Bacillota</taxon>
        <taxon>Bacilli</taxon>
        <taxon>Bacillales</taxon>
        <taxon>Bacillaceae</taxon>
        <taxon>Gottfriedia</taxon>
    </lineage>
</organism>
<protein>
    <submittedName>
        <fullName evidence="2">DUF58 domain-containing protein</fullName>
    </submittedName>
</protein>
<dbReference type="EMBL" id="JAGIYQ010000011">
    <property type="protein sequence ID" value="MBP0726465.1"/>
    <property type="molecule type" value="Genomic_DNA"/>
</dbReference>
<evidence type="ECO:0000313" key="3">
    <source>
        <dbReference type="Proteomes" id="UP000682134"/>
    </source>
</evidence>
<sequence length="396" mass="45120">MIWKKEISGGFELERLSIIAFVLLIISFFESSYLFMFISSIIFVLCRLSVYYLNHVADALVLENEKETIRLSVGDESSLILKFSQLNRIPIYNAILRIKLEPIVEGVGIPTIILNENLYIQIPISIKGKGRIHIPLKLKGVTRGVTKIKSIEITIQNFFGVGSVYLTHYHFYQKELVIFPIPIQVPQTEKLIATKSHGHYTSPSSIYEQVLSPIGTRDYVYTDPFQRIHWKATAKTQSLKTKVFERTSDYSWTFIINLREPNTPNFHIGVVENIEEIASNVAFLAETASKKGIEYELFINLHTVTGPSIYHLPKGGGAHQLAKVLDILARINRYSYTQPINKLLYYVDKQQAKSPIVIFCGPIGDEGKRSFAQMQKNGQKVYFLHADNQFPAIVPY</sequence>
<name>A0A940NRJ0_9BACI</name>
<dbReference type="PANTHER" id="PTHR34351">
    <property type="entry name" value="SLR1927 PROTEIN-RELATED"/>
    <property type="match status" value="1"/>
</dbReference>
<keyword evidence="1" id="KW-0812">Transmembrane</keyword>